<reference evidence="3 4" key="1">
    <citation type="submission" date="2018-05" db="EMBL/GenBank/DDBJ databases">
        <title>Genomic Encyclopedia of Type Strains, Phase IV (KMG-IV): sequencing the most valuable type-strain genomes for metagenomic binning, comparative biology and taxonomic classification.</title>
        <authorList>
            <person name="Goeker M."/>
        </authorList>
    </citation>
    <scope>NUCLEOTIDE SEQUENCE [LARGE SCALE GENOMIC DNA]</scope>
    <source>
        <strain evidence="3 4">DSM 25350</strain>
    </source>
</reference>
<comment type="caution">
    <text evidence="3">The sequence shown here is derived from an EMBL/GenBank/DDBJ whole genome shotgun (WGS) entry which is preliminary data.</text>
</comment>
<dbReference type="RefSeq" id="WP_109763157.1">
    <property type="nucleotide sequence ID" value="NZ_QGGU01000005.1"/>
</dbReference>
<sequence length="203" mass="23035">MSLKLLKPLLAGTGTALMLLLTLLAQSATASSNHTINVDNLNGHSLSIVESDGSNPVYTLDGKTYHWENLSDDQKTALLKIRKDMSKITARFTDVEKAMRPYIEDIELEAEKISALVRAIELPKPPEPPHSLPELEARAEMVERAEQVELTMQKHEATMAKHEQLMHLKQLKLENFEHDIEQEAKVFEQDFNQQLMKIIEILN</sequence>
<feature type="chain" id="PRO_5016353183" evidence="2">
    <location>
        <begin position="31"/>
        <end position="203"/>
    </location>
</feature>
<dbReference type="Proteomes" id="UP000245790">
    <property type="component" value="Unassembled WGS sequence"/>
</dbReference>
<dbReference type="AlphaFoldDB" id="A0A316FVY0"/>
<feature type="signal peptide" evidence="2">
    <location>
        <begin position="1"/>
        <end position="30"/>
    </location>
</feature>
<feature type="coiled-coil region" evidence="1">
    <location>
        <begin position="138"/>
        <end position="165"/>
    </location>
</feature>
<name>A0A316FVY0_9GAMM</name>
<protein>
    <submittedName>
        <fullName evidence="3">Uncharacterized protein</fullName>
    </submittedName>
</protein>
<dbReference type="OrthoDB" id="6401337at2"/>
<keyword evidence="2" id="KW-0732">Signal</keyword>
<keyword evidence="1" id="KW-0175">Coiled coil</keyword>
<keyword evidence="4" id="KW-1185">Reference proteome</keyword>
<evidence type="ECO:0000256" key="2">
    <source>
        <dbReference type="SAM" id="SignalP"/>
    </source>
</evidence>
<organism evidence="3 4">
    <name type="scientific">Pleionea mediterranea</name>
    <dbReference type="NCBI Taxonomy" id="523701"/>
    <lineage>
        <taxon>Bacteria</taxon>
        <taxon>Pseudomonadati</taxon>
        <taxon>Pseudomonadota</taxon>
        <taxon>Gammaproteobacteria</taxon>
        <taxon>Oceanospirillales</taxon>
        <taxon>Pleioneaceae</taxon>
        <taxon>Pleionea</taxon>
    </lineage>
</organism>
<evidence type="ECO:0000256" key="1">
    <source>
        <dbReference type="SAM" id="Coils"/>
    </source>
</evidence>
<proteinExistence type="predicted"/>
<evidence type="ECO:0000313" key="3">
    <source>
        <dbReference type="EMBL" id="PWK51760.1"/>
    </source>
</evidence>
<accession>A0A316FVY0</accession>
<dbReference type="EMBL" id="QGGU01000005">
    <property type="protein sequence ID" value="PWK51760.1"/>
    <property type="molecule type" value="Genomic_DNA"/>
</dbReference>
<gene>
    <name evidence="3" type="ORF">C8D97_10575</name>
</gene>
<evidence type="ECO:0000313" key="4">
    <source>
        <dbReference type="Proteomes" id="UP000245790"/>
    </source>
</evidence>